<dbReference type="PROSITE" id="PS51019">
    <property type="entry name" value="REELIN"/>
    <property type="match status" value="1"/>
</dbReference>
<dbReference type="CDD" id="cd08544">
    <property type="entry name" value="Reeler"/>
    <property type="match status" value="1"/>
</dbReference>
<dbReference type="PANTHER" id="PTHR45828:SF9">
    <property type="entry name" value="CELL WALL INTEGRITY AND STRESS RESPONSE COMPONENT 4-LIKE-RELATED"/>
    <property type="match status" value="1"/>
</dbReference>
<evidence type="ECO:0000256" key="4">
    <source>
        <dbReference type="ARBA" id="ARBA00022529"/>
    </source>
</evidence>
<name>A0A1E1WXY3_9ACAR</name>
<dbReference type="GO" id="GO:0005576">
    <property type="term" value="C:extracellular region"/>
    <property type="evidence" value="ECO:0007669"/>
    <property type="project" value="UniProtKB-SubCell"/>
</dbReference>
<evidence type="ECO:0000256" key="6">
    <source>
        <dbReference type="ARBA" id="ARBA00022729"/>
    </source>
</evidence>
<keyword evidence="5" id="KW-0399">Innate immunity</keyword>
<feature type="non-terminal residue" evidence="11">
    <location>
        <position position="1"/>
    </location>
</feature>
<dbReference type="InterPro" id="IPR051237">
    <property type="entry name" value="Ferric-chelate_Red/DefProt"/>
</dbReference>
<dbReference type="GO" id="GO:0042742">
    <property type="term" value="P:defense response to bacterium"/>
    <property type="evidence" value="ECO:0007669"/>
    <property type="project" value="UniProtKB-KW"/>
</dbReference>
<dbReference type="InterPro" id="IPR042307">
    <property type="entry name" value="Reeler_sf"/>
</dbReference>
<evidence type="ECO:0000256" key="7">
    <source>
        <dbReference type="ARBA" id="ARBA00022859"/>
    </source>
</evidence>
<sequence>DLGTRESMAVNTAPWVTSLWLVLSTLGACLAYPSGPPGYVCDEMLPSHQGSKQLKGSDSPYHLVQEKVAFQPNDLIMVTLYSESTDFMGFMVKALDEHGNQVGHFERGSVYKPLRGCSSATHVNQKKKKTVNMLWKAPASRTGEVHFKATVVQNRRLFYLDLMSKIVRKD</sequence>
<dbReference type="PANTHER" id="PTHR45828">
    <property type="entry name" value="CYTOCHROME B561/FERRIC REDUCTASE TRANSMEMBRANE"/>
    <property type="match status" value="1"/>
</dbReference>
<evidence type="ECO:0000256" key="2">
    <source>
        <dbReference type="ARBA" id="ARBA00008501"/>
    </source>
</evidence>
<keyword evidence="6 9" id="KW-0732">Signal</keyword>
<dbReference type="Pfam" id="PF02014">
    <property type="entry name" value="Reeler"/>
    <property type="match status" value="1"/>
</dbReference>
<keyword evidence="7" id="KW-0391">Immunity</keyword>
<evidence type="ECO:0000256" key="3">
    <source>
        <dbReference type="ARBA" id="ARBA00022525"/>
    </source>
</evidence>
<keyword evidence="4" id="KW-0929">Antimicrobial</keyword>
<dbReference type="EMBL" id="GFAC01007341">
    <property type="protein sequence ID" value="JAT91847.1"/>
    <property type="molecule type" value="mRNA"/>
</dbReference>
<evidence type="ECO:0000256" key="9">
    <source>
        <dbReference type="SAM" id="SignalP"/>
    </source>
</evidence>
<reference evidence="11" key="1">
    <citation type="journal article" date="2017" name="Front. Cell. Infect. Microbiol.">
        <title>The Distinct Transcriptional Response of the Midgut of Amblyomma sculptum and Amblyomma aureolatum Ticks to Rickettsia rickettsii Correlates to Their Differences in Susceptibility to Infection.</title>
        <authorList>
            <person name="Martins L.A."/>
            <person name="Galletti M.F.B.M."/>
            <person name="Ribeiro J.M."/>
            <person name="Fujita A."/>
            <person name="Costa F.B."/>
            <person name="Labruna M.B."/>
            <person name="Daffre S."/>
            <person name="Fogaca A.C."/>
        </authorList>
    </citation>
    <scope>NUCLEOTIDE SEQUENCE</scope>
</reference>
<accession>A0A1E1WXY3</accession>
<evidence type="ECO:0000256" key="1">
    <source>
        <dbReference type="ARBA" id="ARBA00004613"/>
    </source>
</evidence>
<dbReference type="GO" id="GO:0016020">
    <property type="term" value="C:membrane"/>
    <property type="evidence" value="ECO:0007669"/>
    <property type="project" value="TreeGrafter"/>
</dbReference>
<feature type="chain" id="PRO_5009115750" evidence="9">
    <location>
        <begin position="32"/>
        <end position="170"/>
    </location>
</feature>
<dbReference type="GO" id="GO:0045087">
    <property type="term" value="P:innate immune response"/>
    <property type="evidence" value="ECO:0007669"/>
    <property type="project" value="UniProtKB-KW"/>
</dbReference>
<feature type="domain" description="Reelin" evidence="10">
    <location>
        <begin position="26"/>
        <end position="170"/>
    </location>
</feature>
<evidence type="ECO:0000259" key="10">
    <source>
        <dbReference type="PROSITE" id="PS51019"/>
    </source>
</evidence>
<evidence type="ECO:0000256" key="8">
    <source>
        <dbReference type="ARBA" id="ARBA00023022"/>
    </source>
</evidence>
<protein>
    <submittedName>
        <fullName evidence="11">Putative secreted protein</fullName>
    </submittedName>
</protein>
<keyword evidence="3" id="KW-0964">Secreted</keyword>
<evidence type="ECO:0000256" key="5">
    <source>
        <dbReference type="ARBA" id="ARBA00022588"/>
    </source>
</evidence>
<feature type="signal peptide" evidence="9">
    <location>
        <begin position="1"/>
        <end position="31"/>
    </location>
</feature>
<comment type="similarity">
    <text evidence="2">Belongs to the insect defense protein family.</text>
</comment>
<proteinExistence type="evidence at transcript level"/>
<dbReference type="AlphaFoldDB" id="A0A1E1WXY3"/>
<dbReference type="InterPro" id="IPR002861">
    <property type="entry name" value="Reeler_dom"/>
</dbReference>
<comment type="subcellular location">
    <subcellularLocation>
        <location evidence="1">Secreted</location>
    </subcellularLocation>
</comment>
<dbReference type="Gene3D" id="2.60.40.4060">
    <property type="entry name" value="Reeler domain"/>
    <property type="match status" value="1"/>
</dbReference>
<keyword evidence="8" id="KW-0044">Antibiotic</keyword>
<organism evidence="11">
    <name type="scientific">Amblyomma aureolatum</name>
    <dbReference type="NCBI Taxonomy" id="187763"/>
    <lineage>
        <taxon>Eukaryota</taxon>
        <taxon>Metazoa</taxon>
        <taxon>Ecdysozoa</taxon>
        <taxon>Arthropoda</taxon>
        <taxon>Chelicerata</taxon>
        <taxon>Arachnida</taxon>
        <taxon>Acari</taxon>
        <taxon>Parasitiformes</taxon>
        <taxon>Ixodida</taxon>
        <taxon>Ixodoidea</taxon>
        <taxon>Ixodidae</taxon>
        <taxon>Amblyomminae</taxon>
        <taxon>Amblyomma</taxon>
    </lineage>
</organism>
<evidence type="ECO:0000313" key="11">
    <source>
        <dbReference type="EMBL" id="JAT91847.1"/>
    </source>
</evidence>